<feature type="compositionally biased region" description="Basic and acidic residues" evidence="1">
    <location>
        <begin position="574"/>
        <end position="588"/>
    </location>
</feature>
<proteinExistence type="predicted"/>
<protein>
    <recommendedName>
        <fullName evidence="2">DUF4774 domain-containing protein</fullName>
    </recommendedName>
</protein>
<feature type="domain" description="DUF4774" evidence="2">
    <location>
        <begin position="522"/>
        <end position="565"/>
    </location>
</feature>
<dbReference type="Proteomes" id="UP001516400">
    <property type="component" value="Unassembled WGS sequence"/>
</dbReference>
<feature type="compositionally biased region" description="Low complexity" evidence="1">
    <location>
        <begin position="537"/>
        <end position="547"/>
    </location>
</feature>
<comment type="caution">
    <text evidence="3">The sequence shown here is derived from an EMBL/GenBank/DDBJ whole genome shotgun (WGS) entry which is preliminary data.</text>
</comment>
<dbReference type="Pfam" id="PF15999">
    <property type="entry name" value="DUF4774"/>
    <property type="match status" value="1"/>
</dbReference>
<dbReference type="AlphaFoldDB" id="A0ABD2NRG9"/>
<feature type="region of interest" description="Disordered" evidence="1">
    <location>
        <begin position="162"/>
        <end position="243"/>
    </location>
</feature>
<name>A0ABD2NRG9_9CUCU</name>
<evidence type="ECO:0000313" key="4">
    <source>
        <dbReference type="Proteomes" id="UP001516400"/>
    </source>
</evidence>
<evidence type="ECO:0000256" key="1">
    <source>
        <dbReference type="SAM" id="MobiDB-lite"/>
    </source>
</evidence>
<accession>A0ABD2NRG9</accession>
<reference evidence="3 4" key="1">
    <citation type="journal article" date="2021" name="BMC Biol.">
        <title>Horizontally acquired antibacterial genes associated with adaptive radiation of ladybird beetles.</title>
        <authorList>
            <person name="Li H.S."/>
            <person name="Tang X.F."/>
            <person name="Huang Y.H."/>
            <person name="Xu Z.Y."/>
            <person name="Chen M.L."/>
            <person name="Du X.Y."/>
            <person name="Qiu B.Y."/>
            <person name="Chen P.T."/>
            <person name="Zhang W."/>
            <person name="Slipinski A."/>
            <person name="Escalona H.E."/>
            <person name="Waterhouse R.M."/>
            <person name="Zwick A."/>
            <person name="Pang H."/>
        </authorList>
    </citation>
    <scope>NUCLEOTIDE SEQUENCE [LARGE SCALE GENOMIC DNA]</scope>
    <source>
        <strain evidence="3">SYSU2018</strain>
    </source>
</reference>
<sequence length="597" mass="65392">MAPPHLVQSSRGECCLLLAISCSSSNGFFVVPIDLSKMIRILLFGILSSSVYGADKIKPKQLLLSPENQYNSGIFDFNFLNPQQPSPQVPQYNFADPRQTLPRYQPQFLYYGGGPGQPFLLNPGLPPNNFLYPQPQQPQGPGVIYRNGPGFQPGGPVFVGGGPAGGFPNRKPAFTPPIEKDAEEIPTNPGRIPPFKPKKPVGKPEKLETFNETPAATEADGLEETEKPQPQPKTPNVDPIKPGHRYFVLNGQPLFNYPFSLYQPQSINPEDVLKYSQTFPNSGPQEVPVPVIPAAQNPAFQNPQLLQNPNLRNPGLLKPNFQNPAIFDGIASNQNGANGVLLNYDPHYLRNQMSQTNHQQVGTGNYLQNIPLNYPQSGGSTTQYNPQQQPQNLAHQDLQQISLANTPQKQVYFLQKQTNPSLNEELNKFAEVEKNKQQAPAGLFRNVLPLTVIPTNGQNVQIRVSSQDFNLQPAHNSEFAQYPAEIENDAIIVDAKTEEENKDDEAASTPTKRPLEPSFAQAGPGAIALAGPGGVAAAGPKATAFAGKEGMAVSSPKATAIAGPAEEQEDEDQEAKKELKKEKKEKYIRQRFRGNYQ</sequence>
<evidence type="ECO:0000259" key="2">
    <source>
        <dbReference type="Pfam" id="PF15999"/>
    </source>
</evidence>
<dbReference type="InterPro" id="IPR031942">
    <property type="entry name" value="DUF4774"/>
</dbReference>
<evidence type="ECO:0000313" key="3">
    <source>
        <dbReference type="EMBL" id="KAL3281230.1"/>
    </source>
</evidence>
<organism evidence="3 4">
    <name type="scientific">Cryptolaemus montrouzieri</name>
    <dbReference type="NCBI Taxonomy" id="559131"/>
    <lineage>
        <taxon>Eukaryota</taxon>
        <taxon>Metazoa</taxon>
        <taxon>Ecdysozoa</taxon>
        <taxon>Arthropoda</taxon>
        <taxon>Hexapoda</taxon>
        <taxon>Insecta</taxon>
        <taxon>Pterygota</taxon>
        <taxon>Neoptera</taxon>
        <taxon>Endopterygota</taxon>
        <taxon>Coleoptera</taxon>
        <taxon>Polyphaga</taxon>
        <taxon>Cucujiformia</taxon>
        <taxon>Coccinelloidea</taxon>
        <taxon>Coccinellidae</taxon>
        <taxon>Scymninae</taxon>
        <taxon>Scymnini</taxon>
        <taxon>Cryptolaemus</taxon>
    </lineage>
</organism>
<feature type="region of interest" description="Disordered" evidence="1">
    <location>
        <begin position="498"/>
        <end position="597"/>
    </location>
</feature>
<dbReference type="EMBL" id="JABFTP020000144">
    <property type="protein sequence ID" value="KAL3281230.1"/>
    <property type="molecule type" value="Genomic_DNA"/>
</dbReference>
<keyword evidence="4" id="KW-1185">Reference proteome</keyword>
<gene>
    <name evidence="3" type="ORF">HHI36_004444</name>
</gene>
<feature type="compositionally biased region" description="Low complexity" evidence="1">
    <location>
        <begin position="520"/>
        <end position="530"/>
    </location>
</feature>